<feature type="compositionally biased region" description="Low complexity" evidence="6">
    <location>
        <begin position="171"/>
        <end position="184"/>
    </location>
</feature>
<feature type="domain" description="Phage shock protein PspC N-terminal" evidence="8">
    <location>
        <begin position="22"/>
        <end position="77"/>
    </location>
</feature>
<dbReference type="Proteomes" id="UP000019494">
    <property type="component" value="Unassembled WGS sequence"/>
</dbReference>
<protein>
    <recommendedName>
        <fullName evidence="8">Phage shock protein PspC N-terminal domain-containing protein</fullName>
    </recommendedName>
</protein>
<evidence type="ECO:0000256" key="4">
    <source>
        <dbReference type="ARBA" id="ARBA00022989"/>
    </source>
</evidence>
<evidence type="ECO:0000313" key="10">
    <source>
        <dbReference type="Proteomes" id="UP000019494"/>
    </source>
</evidence>
<comment type="subcellular location">
    <subcellularLocation>
        <location evidence="1">Cell membrane</location>
        <topology evidence="1">Single-pass membrane protein</topology>
    </subcellularLocation>
</comment>
<proteinExistence type="predicted"/>
<keyword evidence="2" id="KW-1003">Cell membrane</keyword>
<name>W9GDZ0_9MICO</name>
<dbReference type="EMBL" id="AWQS01000246">
    <property type="protein sequence ID" value="EWT04436.1"/>
    <property type="molecule type" value="Genomic_DNA"/>
</dbReference>
<keyword evidence="4 7" id="KW-1133">Transmembrane helix</keyword>
<evidence type="ECO:0000256" key="3">
    <source>
        <dbReference type="ARBA" id="ARBA00022692"/>
    </source>
</evidence>
<evidence type="ECO:0000256" key="5">
    <source>
        <dbReference type="ARBA" id="ARBA00023136"/>
    </source>
</evidence>
<dbReference type="AlphaFoldDB" id="W9GDZ0"/>
<dbReference type="InterPro" id="IPR052027">
    <property type="entry name" value="PspC"/>
</dbReference>
<feature type="transmembrane region" description="Helical" evidence="7">
    <location>
        <begin position="288"/>
        <end position="305"/>
    </location>
</feature>
<sequence length="446" mass="45615">MTKKTSSHGLDGFYEALRRPGITRTSDGRWFAGVAAGIARRLGVDPLVVRAGFILFGLFFGMGIALYLVAWLLMPDERGKLPIEAALKYGDGGSIFLLVIAGLSLFGGGPWWNNDWNGFRFIGFAGLAVAAWWFMTQTDTGRDLMRSRPRPGARSYDPAGPHDMTAPAPPTSASTSAAPAASTGVSTGNAAAAAGATFSGPSPAPEPAPVWTPSPAAYGEPRVRVRGIGFAAGMLILGLATVAGAVVLSVADSVGWRGSHVGAAFAAALGVLGLGLVVAGLMGRKTGWLTTFAVLGIAGTLMTLVTPKGMTVPFHVGDARYTVTTLTPNAHYQNGIGNLRVDLAGADHAATPGPDTVNVVLGLGELDLVVPQDASVVVHAKAKAGELRAAGANESNTGGSGSKQFTFDGTGWTETVTYGAAKDQPDLVVNAEVGAGQINITTGSAS</sequence>
<feature type="region of interest" description="Disordered" evidence="6">
    <location>
        <begin position="143"/>
        <end position="184"/>
    </location>
</feature>
<feature type="transmembrane region" description="Helical" evidence="7">
    <location>
        <begin position="95"/>
        <end position="112"/>
    </location>
</feature>
<dbReference type="OrthoDB" id="7359894at2"/>
<dbReference type="GO" id="GO:0005886">
    <property type="term" value="C:plasma membrane"/>
    <property type="evidence" value="ECO:0007669"/>
    <property type="project" value="UniProtKB-SubCell"/>
</dbReference>
<organism evidence="9 10">
    <name type="scientific">Intrasporangium chromatireducens Q5-1</name>
    <dbReference type="NCBI Taxonomy" id="584657"/>
    <lineage>
        <taxon>Bacteria</taxon>
        <taxon>Bacillati</taxon>
        <taxon>Actinomycetota</taxon>
        <taxon>Actinomycetes</taxon>
        <taxon>Micrococcales</taxon>
        <taxon>Intrasporangiaceae</taxon>
        <taxon>Intrasporangium</taxon>
    </lineage>
</organism>
<keyword evidence="10" id="KW-1185">Reference proteome</keyword>
<evidence type="ECO:0000256" key="2">
    <source>
        <dbReference type="ARBA" id="ARBA00022475"/>
    </source>
</evidence>
<feature type="transmembrane region" description="Helical" evidence="7">
    <location>
        <begin position="118"/>
        <end position="136"/>
    </location>
</feature>
<feature type="transmembrane region" description="Helical" evidence="7">
    <location>
        <begin position="228"/>
        <end position="251"/>
    </location>
</feature>
<reference evidence="10" key="1">
    <citation type="submission" date="2013-08" db="EMBL/GenBank/DDBJ databases">
        <title>Intrasporangium oryzae NRRL B-24470.</title>
        <authorList>
            <person name="Liu H."/>
            <person name="Wang G."/>
        </authorList>
    </citation>
    <scope>NUCLEOTIDE SEQUENCE [LARGE SCALE GENOMIC DNA]</scope>
    <source>
        <strain evidence="10">Q5-1</strain>
    </source>
</reference>
<feature type="transmembrane region" description="Helical" evidence="7">
    <location>
        <begin position="51"/>
        <end position="74"/>
    </location>
</feature>
<evidence type="ECO:0000313" key="9">
    <source>
        <dbReference type="EMBL" id="EWT04436.1"/>
    </source>
</evidence>
<dbReference type="RefSeq" id="WP_034720723.1">
    <property type="nucleotide sequence ID" value="NZ_AWQS01000246.1"/>
</dbReference>
<dbReference type="InterPro" id="IPR007168">
    <property type="entry name" value="Phageshock_PspC_N"/>
</dbReference>
<evidence type="ECO:0000256" key="6">
    <source>
        <dbReference type="SAM" id="MobiDB-lite"/>
    </source>
</evidence>
<feature type="transmembrane region" description="Helical" evidence="7">
    <location>
        <begin position="263"/>
        <end position="281"/>
    </location>
</feature>
<evidence type="ECO:0000259" key="8">
    <source>
        <dbReference type="Pfam" id="PF04024"/>
    </source>
</evidence>
<dbReference type="PANTHER" id="PTHR33885:SF3">
    <property type="entry name" value="PHAGE SHOCK PROTEIN C"/>
    <property type="match status" value="1"/>
</dbReference>
<accession>W9GDZ0</accession>
<evidence type="ECO:0000256" key="7">
    <source>
        <dbReference type="SAM" id="Phobius"/>
    </source>
</evidence>
<keyword evidence="5 7" id="KW-0472">Membrane</keyword>
<dbReference type="PATRIC" id="fig|584657.3.peg.3686"/>
<gene>
    <name evidence="9" type="ORF">N864_13425</name>
</gene>
<dbReference type="Pfam" id="PF04024">
    <property type="entry name" value="PspC"/>
    <property type="match status" value="1"/>
</dbReference>
<dbReference type="PANTHER" id="PTHR33885">
    <property type="entry name" value="PHAGE SHOCK PROTEIN C"/>
    <property type="match status" value="1"/>
</dbReference>
<keyword evidence="3 7" id="KW-0812">Transmembrane</keyword>
<evidence type="ECO:0000256" key="1">
    <source>
        <dbReference type="ARBA" id="ARBA00004162"/>
    </source>
</evidence>
<comment type="caution">
    <text evidence="9">The sequence shown here is derived from an EMBL/GenBank/DDBJ whole genome shotgun (WGS) entry which is preliminary data.</text>
</comment>